<keyword evidence="1" id="KW-0472">Membrane</keyword>
<evidence type="ECO:0000313" key="2">
    <source>
        <dbReference type="EMBL" id="RYN41011.1"/>
    </source>
</evidence>
<dbReference type="AlphaFoldDB" id="A0A4Q4M3S1"/>
<dbReference type="InterPro" id="IPR021514">
    <property type="entry name" value="DUF3176"/>
</dbReference>
<evidence type="ECO:0000313" key="3">
    <source>
        <dbReference type="Proteomes" id="UP000292402"/>
    </source>
</evidence>
<name>A0A4Q4M3S1_9PLEO</name>
<dbReference type="Pfam" id="PF11374">
    <property type="entry name" value="DUF3176"/>
    <property type="match status" value="1"/>
</dbReference>
<organism evidence="2 3">
    <name type="scientific">Alternaria tenuissima</name>
    <dbReference type="NCBI Taxonomy" id="119927"/>
    <lineage>
        <taxon>Eukaryota</taxon>
        <taxon>Fungi</taxon>
        <taxon>Dikarya</taxon>
        <taxon>Ascomycota</taxon>
        <taxon>Pezizomycotina</taxon>
        <taxon>Dothideomycetes</taxon>
        <taxon>Pleosporomycetidae</taxon>
        <taxon>Pleosporales</taxon>
        <taxon>Pleosporineae</taxon>
        <taxon>Pleosporaceae</taxon>
        <taxon>Alternaria</taxon>
        <taxon>Alternaria sect. Alternaria</taxon>
        <taxon>Alternaria alternata complex</taxon>
    </lineage>
</organism>
<reference evidence="3" key="1">
    <citation type="journal article" date="2019" name="bioRxiv">
        <title>Genomics, evolutionary history and diagnostics of the Alternaria alternata species group including apple and Asian pear pathotypes.</title>
        <authorList>
            <person name="Armitage A.D."/>
            <person name="Cockerton H.M."/>
            <person name="Sreenivasaprasad S."/>
            <person name="Woodhall J.W."/>
            <person name="Lane C.R."/>
            <person name="Harrison R.J."/>
            <person name="Clarkson J.P."/>
        </authorList>
    </citation>
    <scope>NUCLEOTIDE SEQUENCE [LARGE SCALE GENOMIC DNA]</scope>
    <source>
        <strain evidence="3">FERA 1082</strain>
    </source>
</reference>
<comment type="caution">
    <text evidence="2">The sequence shown here is derived from an EMBL/GenBank/DDBJ whole genome shotgun (WGS) entry which is preliminary data.</text>
</comment>
<proteinExistence type="predicted"/>
<protein>
    <submittedName>
        <fullName evidence="2">Uncharacterized protein</fullName>
    </submittedName>
</protein>
<dbReference type="PANTHER" id="PTHR35394">
    <property type="entry name" value="DUF3176 DOMAIN-CONTAINING PROTEIN"/>
    <property type="match status" value="1"/>
</dbReference>
<keyword evidence="1" id="KW-0812">Transmembrane</keyword>
<dbReference type="PANTHER" id="PTHR35394:SF5">
    <property type="entry name" value="DUF3176 DOMAIN-CONTAINING PROTEIN"/>
    <property type="match status" value="1"/>
</dbReference>
<dbReference type="EMBL" id="PDXA01000052">
    <property type="protein sequence ID" value="RYN41011.1"/>
    <property type="molecule type" value="Genomic_DNA"/>
</dbReference>
<sequence>MRSYHIFRSWALETLTVALAIVLIASISGVLAFYNGKPVPNWGNNLNLNALLALLSTILRALLVIIAAQIISQRKWDWYSAKEPRPLADLQQFDYGSRGAYGAMLLVPTVLSKDHITLTAALVLLTSFLVGPCVQQASGIAPCSLPSSNISASLPFAHWVPGGGIDFPETSIPQPEIIAAIISSVVSPNGIENQVNMTCPTGNCTFGDLISGRSQDKTFNDDNRTAHSTVGMCNICTDVASLVTQAGIPTSENPWLKSLTLPNGFNLSIDSRNSSVAMMRPTPDLTWMTRLLTDSAREASRWAYVNATLLTSVSIPITASVCSLYPCMRTYTSIIKDNQLHEEETQSEIMRIDSASRSAYLDENNTAHFNFGGDLEIFNAHSNNESGYASIKAPCQVGERTFHMEDQLPEGIKTTNLSLLDFGKEKPTSINITWPNQCIYRQDAKFVKAIATVMNADIFDGYCDDFRICMKNGVSHGENYDSYMSNVGVGSILRSLASNETTHKTVTKIFDSIAHAMTNRFRFQYGSTAPAGTTAELSISDLVQGTAWETKVCVSMRTEWLLLPIGLTFVTFILSMWTIITNWQHRHSIPIWKESILPILFYGQDIAPRDAKALPILPSDKDTSGDQVEGLMEASTMAAASRKIMVTFRFDGEKTHAMDDQVMSSTVSLLDQDSTPLSRQNSRVSSMVEF</sequence>
<feature type="transmembrane region" description="Helical" evidence="1">
    <location>
        <begin position="12"/>
        <end position="34"/>
    </location>
</feature>
<feature type="transmembrane region" description="Helical" evidence="1">
    <location>
        <begin position="560"/>
        <end position="580"/>
    </location>
</feature>
<gene>
    <name evidence="2" type="ORF">AA0114_g10900</name>
</gene>
<dbReference type="Proteomes" id="UP000292402">
    <property type="component" value="Unassembled WGS sequence"/>
</dbReference>
<evidence type="ECO:0000256" key="1">
    <source>
        <dbReference type="SAM" id="Phobius"/>
    </source>
</evidence>
<feature type="transmembrane region" description="Helical" evidence="1">
    <location>
        <begin position="46"/>
        <end position="68"/>
    </location>
</feature>
<keyword evidence="1" id="KW-1133">Transmembrane helix</keyword>
<accession>A0A4Q4M3S1</accession>